<evidence type="ECO:0000313" key="3">
    <source>
        <dbReference type="EMBL" id="MBB4680979.1"/>
    </source>
</evidence>
<dbReference type="Proteomes" id="UP000533598">
    <property type="component" value="Unassembled WGS sequence"/>
</dbReference>
<feature type="chain" id="PRO_5039563247" evidence="2">
    <location>
        <begin position="32"/>
        <end position="487"/>
    </location>
</feature>
<evidence type="ECO:0000256" key="1">
    <source>
        <dbReference type="SAM" id="MobiDB-lite"/>
    </source>
</evidence>
<dbReference type="InterPro" id="IPR029058">
    <property type="entry name" value="AB_hydrolase_fold"/>
</dbReference>
<dbReference type="RefSeq" id="WP_185007178.1">
    <property type="nucleotide sequence ID" value="NZ_BAAAUI010000039.1"/>
</dbReference>
<dbReference type="SUPFAM" id="SSF53474">
    <property type="entry name" value="alpha/beta-Hydrolases"/>
    <property type="match status" value="1"/>
</dbReference>
<dbReference type="AlphaFoldDB" id="A0A7W7FZB0"/>
<protein>
    <submittedName>
        <fullName evidence="3">Pimeloyl-ACP methyl ester carboxylesterase</fullName>
    </submittedName>
</protein>
<keyword evidence="2" id="KW-0732">Signal</keyword>
<sequence>MGSRESRFFGSGRRLAVSALALSLAVGGAQVAVTGESTAAAAAQEVAARHLTGSLRSGATYVMDVPQRWNGTVLLFSHGINPAGLGIPNPSKNAVGNGDAQVLLSRGYALIGSSYADHGWVIQDAVPDQIATLATFERQFGKPRRSIAWGESMGGLVTTAIAEAHPDVIDGSLAMCGLVMGGVAEWNAALDATYAFKTLVAPGSTVPLVDIGTTAKGLEYGKTFGQLVDQAQKTPQGLARIALAAALYDVPAHNTIGQAKPDPRDVEAIAKNQAAALSGQVFTAQFLLRADAEQWAGGSMSWNTGVDYASLLRRSANYRSVETLYRRAGISLGSDLGLLASGQRVSAVPAAKEYMTRYGSLTGRLRKPQLNIHTIGDGLVPVTAEQAYRTAVRETGNDSLLRQAYVDAPGHCDFTPGEVVASVETIIARVETNRWPSTTAAALNHRSAAVVATPPADARPFTPSEFVEHNPSPYLRPFTAPSTALRP</sequence>
<name>A0A7W7FZB0_9PSEU</name>
<dbReference type="Gene3D" id="3.40.50.1820">
    <property type="entry name" value="alpha/beta hydrolase"/>
    <property type="match status" value="1"/>
</dbReference>
<proteinExistence type="predicted"/>
<dbReference type="EMBL" id="JACHMH010000001">
    <property type="protein sequence ID" value="MBB4680979.1"/>
    <property type="molecule type" value="Genomic_DNA"/>
</dbReference>
<accession>A0A7W7FZB0</accession>
<evidence type="ECO:0000256" key="2">
    <source>
        <dbReference type="SAM" id="SignalP"/>
    </source>
</evidence>
<feature type="region of interest" description="Disordered" evidence="1">
    <location>
        <begin position="462"/>
        <end position="487"/>
    </location>
</feature>
<feature type="signal peptide" evidence="2">
    <location>
        <begin position="1"/>
        <end position="31"/>
    </location>
</feature>
<organism evidence="3 4">
    <name type="scientific">Crossiella cryophila</name>
    <dbReference type="NCBI Taxonomy" id="43355"/>
    <lineage>
        <taxon>Bacteria</taxon>
        <taxon>Bacillati</taxon>
        <taxon>Actinomycetota</taxon>
        <taxon>Actinomycetes</taxon>
        <taxon>Pseudonocardiales</taxon>
        <taxon>Pseudonocardiaceae</taxon>
        <taxon>Crossiella</taxon>
    </lineage>
</organism>
<keyword evidence="4" id="KW-1185">Reference proteome</keyword>
<comment type="caution">
    <text evidence="3">The sequence shown here is derived from an EMBL/GenBank/DDBJ whole genome shotgun (WGS) entry which is preliminary data.</text>
</comment>
<gene>
    <name evidence="3" type="ORF">HNR67_007097</name>
</gene>
<evidence type="ECO:0000313" key="4">
    <source>
        <dbReference type="Proteomes" id="UP000533598"/>
    </source>
</evidence>
<reference evidence="3 4" key="1">
    <citation type="submission" date="2020-08" db="EMBL/GenBank/DDBJ databases">
        <title>Sequencing the genomes of 1000 actinobacteria strains.</title>
        <authorList>
            <person name="Klenk H.-P."/>
        </authorList>
    </citation>
    <scope>NUCLEOTIDE SEQUENCE [LARGE SCALE GENOMIC DNA]</scope>
    <source>
        <strain evidence="3 4">DSM 44230</strain>
    </source>
</reference>